<dbReference type="InterPro" id="IPR001789">
    <property type="entry name" value="Sig_transdc_resp-reg_receiver"/>
</dbReference>
<evidence type="ECO:0000313" key="4">
    <source>
        <dbReference type="Proteomes" id="UP000318138"/>
    </source>
</evidence>
<dbReference type="InterPro" id="IPR052048">
    <property type="entry name" value="ST_Response_Regulator"/>
</dbReference>
<evidence type="ECO:0000256" key="1">
    <source>
        <dbReference type="PROSITE-ProRule" id="PRU00169"/>
    </source>
</evidence>
<dbReference type="EMBL" id="CP041372">
    <property type="protein sequence ID" value="QKS72987.1"/>
    <property type="molecule type" value="Genomic_DNA"/>
</dbReference>
<dbReference type="GO" id="GO:0000160">
    <property type="term" value="P:phosphorelay signal transduction system"/>
    <property type="evidence" value="ECO:0007669"/>
    <property type="project" value="InterPro"/>
</dbReference>
<dbReference type="SMART" id="SM00448">
    <property type="entry name" value="REC"/>
    <property type="match status" value="1"/>
</dbReference>
<comment type="caution">
    <text evidence="1">Lacks conserved residue(s) required for the propagation of feature annotation.</text>
</comment>
<dbReference type="KEGG" id="psua:FLK61_41055"/>
<dbReference type="PROSITE" id="PS50110">
    <property type="entry name" value="RESPONSE_REGULATORY"/>
    <property type="match status" value="1"/>
</dbReference>
<protein>
    <submittedName>
        <fullName evidence="3">Response regulator transcription factor</fullName>
    </submittedName>
</protein>
<keyword evidence="4" id="KW-1185">Reference proteome</keyword>
<dbReference type="Pfam" id="PF00072">
    <property type="entry name" value="Response_reg"/>
    <property type="match status" value="1"/>
</dbReference>
<dbReference type="CDD" id="cd00156">
    <property type="entry name" value="REC"/>
    <property type="match status" value="1"/>
</dbReference>
<accession>A0A859FJK9</accession>
<dbReference type="PANTHER" id="PTHR43228">
    <property type="entry name" value="TWO-COMPONENT RESPONSE REGULATOR"/>
    <property type="match status" value="1"/>
</dbReference>
<reference evidence="4" key="1">
    <citation type="submission" date="2019-07" db="EMBL/GenBank/DDBJ databases">
        <title>Bacillus alkalisoli sp. nov. isolated from saline soil.</title>
        <authorList>
            <person name="Sun J.-Q."/>
            <person name="Xu L."/>
        </authorList>
    </citation>
    <scope>NUCLEOTIDE SEQUENCE [LARGE SCALE GENOMIC DNA]</scope>
    <source>
        <strain evidence="4">M4U3P1</strain>
    </source>
</reference>
<organism evidence="3 4">
    <name type="scientific">Paenalkalicoccus suaedae</name>
    <dbReference type="NCBI Taxonomy" id="2592382"/>
    <lineage>
        <taxon>Bacteria</taxon>
        <taxon>Bacillati</taxon>
        <taxon>Bacillota</taxon>
        <taxon>Bacilli</taxon>
        <taxon>Bacillales</taxon>
        <taxon>Bacillaceae</taxon>
        <taxon>Paenalkalicoccus</taxon>
    </lineage>
</organism>
<name>A0A859FJK9_9BACI</name>
<evidence type="ECO:0000259" key="2">
    <source>
        <dbReference type="PROSITE" id="PS50110"/>
    </source>
</evidence>
<dbReference type="Proteomes" id="UP000318138">
    <property type="component" value="Chromosome"/>
</dbReference>
<dbReference type="InterPro" id="IPR011006">
    <property type="entry name" value="CheY-like_superfamily"/>
</dbReference>
<dbReference type="Gene3D" id="3.40.50.2300">
    <property type="match status" value="1"/>
</dbReference>
<dbReference type="AlphaFoldDB" id="A0A859FJK9"/>
<dbReference type="PANTHER" id="PTHR43228:SF1">
    <property type="entry name" value="TWO-COMPONENT RESPONSE REGULATOR ARR22"/>
    <property type="match status" value="1"/>
</dbReference>
<evidence type="ECO:0000313" key="3">
    <source>
        <dbReference type="EMBL" id="QKS72987.1"/>
    </source>
</evidence>
<dbReference type="RefSeq" id="WP_176010954.1">
    <property type="nucleotide sequence ID" value="NZ_CP041372.2"/>
</dbReference>
<sequence>MSMGTAVNVSRDVSVSEVFDMMVVSSMRARVSFTFVVVQLNVTIDEQMNEEEMKHTTIYVKEICRKSDLLFPLEGGQGFVLLLANTGEDEAQAFLKRVFSGLEKLEVGSISKMRAVILEIGDPTTSFDVAYHTGLSSLEDATYSGNLPIFVNRSFSEKPLQKMKASIIEDDPILKQVLRAALNRAVVGHVELHAQEFEDGDDFLSSDWYRSGEPHIIIMNDLLKKRNGKEVLHHLRALPNDEKFIIVMLSKRHIESEMLYYYEQGVDEYFVKPLNVRLLEAKLTRLVKGARR</sequence>
<dbReference type="SUPFAM" id="SSF52172">
    <property type="entry name" value="CheY-like"/>
    <property type="match status" value="1"/>
</dbReference>
<feature type="domain" description="Response regulatory" evidence="2">
    <location>
        <begin position="164"/>
        <end position="287"/>
    </location>
</feature>
<proteinExistence type="predicted"/>
<gene>
    <name evidence="3" type="ORF">FLK61_41055</name>
</gene>